<dbReference type="SMART" id="SM00530">
    <property type="entry name" value="HTH_XRE"/>
    <property type="match status" value="1"/>
</dbReference>
<dbReference type="Gene3D" id="1.10.260.40">
    <property type="entry name" value="lambda repressor-like DNA-binding domains"/>
    <property type="match status" value="1"/>
</dbReference>
<dbReference type="PANTHER" id="PTHR46797">
    <property type="entry name" value="HTH-TYPE TRANSCRIPTIONAL REGULATOR"/>
    <property type="match status" value="1"/>
</dbReference>
<dbReference type="CDD" id="cd00093">
    <property type="entry name" value="HTH_XRE"/>
    <property type="match status" value="1"/>
</dbReference>
<evidence type="ECO:0000313" key="2">
    <source>
        <dbReference type="EMBL" id="PAD81684.1"/>
    </source>
</evidence>
<dbReference type="GO" id="GO:0003677">
    <property type="term" value="F:DNA binding"/>
    <property type="evidence" value="ECO:0007669"/>
    <property type="project" value="UniProtKB-KW"/>
</dbReference>
<evidence type="ECO:0000313" key="3">
    <source>
        <dbReference type="Proteomes" id="UP000216961"/>
    </source>
</evidence>
<dbReference type="RefSeq" id="WP_095332661.1">
    <property type="nucleotide sequence ID" value="NZ_CP026031.1"/>
</dbReference>
<proteinExistence type="predicted"/>
<name>A0A268F8N9_NIACI</name>
<dbReference type="PANTHER" id="PTHR46797:SF1">
    <property type="entry name" value="METHYLPHOSPHONATE SYNTHASE"/>
    <property type="match status" value="1"/>
</dbReference>
<dbReference type="GO" id="GO:0005829">
    <property type="term" value="C:cytosol"/>
    <property type="evidence" value="ECO:0007669"/>
    <property type="project" value="TreeGrafter"/>
</dbReference>
<dbReference type="InterPro" id="IPR001387">
    <property type="entry name" value="Cro/C1-type_HTH"/>
</dbReference>
<dbReference type="InterPro" id="IPR050807">
    <property type="entry name" value="TransReg_Diox_bact_type"/>
</dbReference>
<dbReference type="AlphaFoldDB" id="A0A268F8N9"/>
<sequence>MIGERIRYLRQRKGYSLSRLAKEAEVSKTYLSNIDRGLQNNPSLHFLEKVAAKLGTSVEYLISDDFEKDMLNNNASSKGTIK</sequence>
<keyword evidence="1" id="KW-0238">DNA-binding</keyword>
<reference evidence="2 3" key="1">
    <citation type="submission" date="2017-07" db="EMBL/GenBank/DDBJ databases">
        <title>Isolation and whole genome analysis of endospore-forming bacteria from heroin.</title>
        <authorList>
            <person name="Kalinowski J."/>
            <person name="Ahrens B."/>
            <person name="Al-Dilaimi A."/>
            <person name="Winkler A."/>
            <person name="Wibberg D."/>
            <person name="Schleenbecker U."/>
            <person name="Ruckert C."/>
            <person name="Wolfel R."/>
            <person name="Grass G."/>
        </authorList>
    </citation>
    <scope>NUCLEOTIDE SEQUENCE [LARGE SCALE GENOMIC DNA]</scope>
    <source>
        <strain evidence="2 3">7521-2</strain>
    </source>
</reference>
<dbReference type="InterPro" id="IPR010982">
    <property type="entry name" value="Lambda_DNA-bd_dom_sf"/>
</dbReference>
<dbReference type="GO" id="GO:0003700">
    <property type="term" value="F:DNA-binding transcription factor activity"/>
    <property type="evidence" value="ECO:0007669"/>
    <property type="project" value="TreeGrafter"/>
</dbReference>
<dbReference type="KEGG" id="bcir:C2I06_16040"/>
<dbReference type="Pfam" id="PF01381">
    <property type="entry name" value="HTH_3"/>
    <property type="match status" value="1"/>
</dbReference>
<accession>A0A268F8N9</accession>
<dbReference type="PROSITE" id="PS50943">
    <property type="entry name" value="HTH_CROC1"/>
    <property type="match status" value="1"/>
</dbReference>
<organism evidence="2 3">
    <name type="scientific">Niallia circulans</name>
    <name type="common">Bacillus circulans</name>
    <dbReference type="NCBI Taxonomy" id="1397"/>
    <lineage>
        <taxon>Bacteria</taxon>
        <taxon>Bacillati</taxon>
        <taxon>Bacillota</taxon>
        <taxon>Bacilli</taxon>
        <taxon>Bacillales</taxon>
        <taxon>Bacillaceae</taxon>
        <taxon>Niallia</taxon>
    </lineage>
</organism>
<dbReference type="EMBL" id="NPBQ01000114">
    <property type="protein sequence ID" value="PAD81684.1"/>
    <property type="molecule type" value="Genomic_DNA"/>
</dbReference>
<gene>
    <name evidence="2" type="ORF">CHH57_18735</name>
</gene>
<protein>
    <submittedName>
        <fullName evidence="2">Uncharacterized protein</fullName>
    </submittedName>
</protein>
<evidence type="ECO:0000256" key="1">
    <source>
        <dbReference type="ARBA" id="ARBA00023125"/>
    </source>
</evidence>
<dbReference type="Proteomes" id="UP000216961">
    <property type="component" value="Unassembled WGS sequence"/>
</dbReference>
<comment type="caution">
    <text evidence="2">The sequence shown here is derived from an EMBL/GenBank/DDBJ whole genome shotgun (WGS) entry which is preliminary data.</text>
</comment>
<dbReference type="SUPFAM" id="SSF47413">
    <property type="entry name" value="lambda repressor-like DNA-binding domains"/>
    <property type="match status" value="1"/>
</dbReference>